<evidence type="ECO:0000256" key="1">
    <source>
        <dbReference type="SAM" id="MobiDB-lite"/>
    </source>
</evidence>
<dbReference type="EMBL" id="CP009287">
    <property type="protein sequence ID" value="AIQ68646.1"/>
    <property type="molecule type" value="Genomic_DNA"/>
</dbReference>
<evidence type="ECO:0000313" key="3">
    <source>
        <dbReference type="EMBL" id="AIQ68646.1"/>
    </source>
</evidence>
<proteinExistence type="predicted"/>
<reference evidence="3 4" key="1">
    <citation type="submission" date="2014-08" db="EMBL/GenBank/DDBJ databases">
        <title>Comparative genomics of the Paenibacillus odorifer group.</title>
        <authorList>
            <person name="den Bakker H.C."/>
            <person name="Tsai Y.-C."/>
            <person name="Martin N."/>
            <person name="Korlach J."/>
            <person name="Wiedmann M."/>
        </authorList>
    </citation>
    <scope>NUCLEOTIDE SEQUENCE [LARGE SCALE GENOMIC DNA]</scope>
    <source>
        <strain evidence="3 4">DSM 15220</strain>
    </source>
</reference>
<dbReference type="KEGG" id="pgm:PGRAT_14210"/>
<protein>
    <submittedName>
        <fullName evidence="3">Transposase</fullName>
    </submittedName>
</protein>
<dbReference type="PANTHER" id="PTHR46637:SF1">
    <property type="entry name" value="BLL5188 PROTEIN"/>
    <property type="match status" value="1"/>
</dbReference>
<dbReference type="Pfam" id="PF13340">
    <property type="entry name" value="DUF4096"/>
    <property type="match status" value="1"/>
</dbReference>
<evidence type="ECO:0000259" key="2">
    <source>
        <dbReference type="Pfam" id="PF13340"/>
    </source>
</evidence>
<dbReference type="NCBIfam" id="NF033580">
    <property type="entry name" value="transpos_IS5_3"/>
    <property type="match status" value="1"/>
</dbReference>
<feature type="region of interest" description="Disordered" evidence="1">
    <location>
        <begin position="98"/>
        <end position="117"/>
    </location>
</feature>
<dbReference type="AlphaFoldDB" id="A0A089M4D8"/>
<dbReference type="STRING" id="189425.PGRAT_14210"/>
<name>A0A089M4D8_9BACL</name>
<dbReference type="InterPro" id="IPR025161">
    <property type="entry name" value="IS402-like_dom"/>
</dbReference>
<sequence length="117" mass="13733">MIQRRYEISDDQWEQIKGMFPPYKTGRPIKLSERTMFNAFLWIARSGAAWRDLPEERYGSWKTVYSRFCKWRDTGLLVAIFQTLQVEPDFENLSIDSTSVKAHQHSAGAKKTLQDTK</sequence>
<evidence type="ECO:0000313" key="4">
    <source>
        <dbReference type="Proteomes" id="UP000029500"/>
    </source>
</evidence>
<gene>
    <name evidence="3" type="ORF">PGRAT_14210</name>
</gene>
<feature type="domain" description="Insertion element IS402-like" evidence="2">
    <location>
        <begin position="8"/>
        <end position="80"/>
    </location>
</feature>
<dbReference type="Proteomes" id="UP000029500">
    <property type="component" value="Chromosome"/>
</dbReference>
<keyword evidence="4" id="KW-1185">Reference proteome</keyword>
<organism evidence="3 4">
    <name type="scientific">Paenibacillus graminis</name>
    <dbReference type="NCBI Taxonomy" id="189425"/>
    <lineage>
        <taxon>Bacteria</taxon>
        <taxon>Bacillati</taxon>
        <taxon>Bacillota</taxon>
        <taxon>Bacilli</taxon>
        <taxon>Bacillales</taxon>
        <taxon>Paenibacillaceae</taxon>
        <taxon>Paenibacillus</taxon>
    </lineage>
</organism>
<accession>A0A089M4D8</accession>
<dbReference type="PANTHER" id="PTHR46637">
    <property type="entry name" value="TIS1421-TRANSPOSASE PROTEIN A"/>
    <property type="match status" value="1"/>
</dbReference>
<dbReference type="HOGENOM" id="CLU_055261_2_1_9"/>
<dbReference type="eggNOG" id="COG3293">
    <property type="taxonomic scope" value="Bacteria"/>
</dbReference>
<dbReference type="InterPro" id="IPR052909">
    <property type="entry name" value="Transposase_6_like"/>
</dbReference>